<sequence>MSLKSRIKTDCWRRYNVISAPCPPTCLRATPSRRIVTPPNSTIPVPPMPPKLNKLKSLLYTYI</sequence>
<keyword evidence="1" id="KW-1185">Reference proteome</keyword>
<organism evidence="1 2">
    <name type="scientific">Romanomermis culicivorax</name>
    <name type="common">Nematode worm</name>
    <dbReference type="NCBI Taxonomy" id="13658"/>
    <lineage>
        <taxon>Eukaryota</taxon>
        <taxon>Metazoa</taxon>
        <taxon>Ecdysozoa</taxon>
        <taxon>Nematoda</taxon>
        <taxon>Enoplea</taxon>
        <taxon>Dorylaimia</taxon>
        <taxon>Mermithida</taxon>
        <taxon>Mermithoidea</taxon>
        <taxon>Mermithidae</taxon>
        <taxon>Romanomermis</taxon>
    </lineage>
</organism>
<accession>A0A915HVF9</accession>
<dbReference type="WBParaSite" id="nRc.2.0.1.t05527-RA">
    <property type="protein sequence ID" value="nRc.2.0.1.t05527-RA"/>
    <property type="gene ID" value="nRc.2.0.1.g05527"/>
</dbReference>
<reference evidence="2" key="1">
    <citation type="submission" date="2022-11" db="UniProtKB">
        <authorList>
            <consortium name="WormBaseParasite"/>
        </authorList>
    </citation>
    <scope>IDENTIFICATION</scope>
</reference>
<evidence type="ECO:0000313" key="2">
    <source>
        <dbReference type="WBParaSite" id="nRc.2.0.1.t05527-RA"/>
    </source>
</evidence>
<dbReference type="Proteomes" id="UP000887565">
    <property type="component" value="Unplaced"/>
</dbReference>
<dbReference type="AlphaFoldDB" id="A0A915HVF9"/>
<evidence type="ECO:0000313" key="1">
    <source>
        <dbReference type="Proteomes" id="UP000887565"/>
    </source>
</evidence>
<protein>
    <submittedName>
        <fullName evidence="2">Uncharacterized protein</fullName>
    </submittedName>
</protein>
<name>A0A915HVF9_ROMCU</name>
<proteinExistence type="predicted"/>